<gene>
    <name evidence="2" type="ORF">F8D52_04905</name>
</gene>
<comment type="caution">
    <text evidence="2">The sequence shown here is derived from an EMBL/GenBank/DDBJ whole genome shotgun (WGS) entry which is preliminary data.</text>
</comment>
<keyword evidence="1" id="KW-0812">Transmembrane</keyword>
<protein>
    <submittedName>
        <fullName evidence="2">Uncharacterized protein</fullName>
    </submittedName>
</protein>
<dbReference type="RefSeq" id="WP_152289142.1">
    <property type="nucleotide sequence ID" value="NZ_VTPV01000002.1"/>
</dbReference>
<name>A0A5N4BU53_9FLAO</name>
<dbReference type="Proteomes" id="UP000326384">
    <property type="component" value="Unassembled WGS sequence"/>
</dbReference>
<keyword evidence="1" id="KW-0472">Membrane</keyword>
<sequence>MMKNILVKESLFPIAYRKCGMSIGFFLHFISVFLFSQTFNKNNTVVTIKGNVTLYVADDFNSEAKDSDHSKPRTSTATEETEVYIAKGVHIYGAEHFGNSKLNEEKTITRRSVKKKWAVSPKCQKVKLYKPEEKPQILSYAKPSGNRHTLFASSGGYLGFAVLNNNPVIQKFQILYEDLYVSIYSFAREDTIVFSFCDSSLVKEKVLAHYSRPPPFMIPFTA</sequence>
<feature type="transmembrane region" description="Helical" evidence="1">
    <location>
        <begin position="21"/>
        <end position="39"/>
    </location>
</feature>
<evidence type="ECO:0000256" key="1">
    <source>
        <dbReference type="SAM" id="Phobius"/>
    </source>
</evidence>
<dbReference type="EMBL" id="VTPV01000002">
    <property type="protein sequence ID" value="KAB1231979.1"/>
    <property type="molecule type" value="Genomic_DNA"/>
</dbReference>
<evidence type="ECO:0000313" key="3">
    <source>
        <dbReference type="Proteomes" id="UP000326384"/>
    </source>
</evidence>
<evidence type="ECO:0000313" key="2">
    <source>
        <dbReference type="EMBL" id="KAB1231979.1"/>
    </source>
</evidence>
<reference evidence="2 3" key="1">
    <citation type="journal article" date="2019" name="Stand. Genomic Sci.">
        <title>Draft Whole-Genome Sequence of a Novel Chryseobacterium viscerum Strain Isolated from Fresh Water at Dripping Springs, New Mexico.</title>
        <authorList>
            <person name="Kyndt J.A."/>
            <person name="Moore T.C."/>
        </authorList>
    </citation>
    <scope>NUCLEOTIDE SEQUENCE [LARGE SCALE GENOMIC DNA]</scope>
    <source>
        <strain evidence="2 3">DPS</strain>
    </source>
</reference>
<keyword evidence="1" id="KW-1133">Transmembrane helix</keyword>
<keyword evidence="3" id="KW-1185">Reference proteome</keyword>
<accession>A0A5N4BU53</accession>
<proteinExistence type="predicted"/>
<organism evidence="2 3">
    <name type="scientific">Chryseobacterium viscerum</name>
    <dbReference type="NCBI Taxonomy" id="1037377"/>
    <lineage>
        <taxon>Bacteria</taxon>
        <taxon>Pseudomonadati</taxon>
        <taxon>Bacteroidota</taxon>
        <taxon>Flavobacteriia</taxon>
        <taxon>Flavobacteriales</taxon>
        <taxon>Weeksellaceae</taxon>
        <taxon>Chryseobacterium group</taxon>
        <taxon>Chryseobacterium</taxon>
    </lineage>
</organism>